<dbReference type="AlphaFoldDB" id="A0A1D2YTG4"/>
<dbReference type="Gene3D" id="3.20.20.80">
    <property type="entry name" value="Glycosidases"/>
    <property type="match status" value="1"/>
</dbReference>
<keyword evidence="8" id="KW-0732">Signal</keyword>
<gene>
    <name evidence="13" type="ORF">BHF71_10400</name>
</gene>
<comment type="cofactor">
    <cofactor evidence="2">
        <name>Ca(2+)</name>
        <dbReference type="ChEBI" id="CHEBI:29108"/>
    </cofactor>
</comment>
<dbReference type="RefSeq" id="WP_069657150.1">
    <property type="nucleotide sequence ID" value="NZ_MIJF01000039.1"/>
</dbReference>
<evidence type="ECO:0000313" key="13">
    <source>
        <dbReference type="EMBL" id="OEF98984.1"/>
    </source>
</evidence>
<dbReference type="InterPro" id="IPR006046">
    <property type="entry name" value="Alpha_amylase"/>
</dbReference>
<evidence type="ECO:0000256" key="9">
    <source>
        <dbReference type="ARBA" id="ARBA00022837"/>
    </source>
</evidence>
<dbReference type="CDD" id="cd05820">
    <property type="entry name" value="CBM20_novamyl"/>
    <property type="match status" value="1"/>
</dbReference>
<dbReference type="CDD" id="cd11320">
    <property type="entry name" value="AmyAc_AmyMalt_CGTase_like"/>
    <property type="match status" value="1"/>
</dbReference>
<keyword evidence="6" id="KW-0328">Glycosyltransferase</keyword>
<dbReference type="InterPro" id="IPR013780">
    <property type="entry name" value="Glyco_hydro_b"/>
</dbReference>
<evidence type="ECO:0000256" key="6">
    <source>
        <dbReference type="ARBA" id="ARBA00022676"/>
    </source>
</evidence>
<dbReference type="EC" id="2.4.1.19" evidence="4"/>
<protein>
    <recommendedName>
        <fullName evidence="5">Cyclomaltodextrin glucanotransferase</fullName>
        <ecNumber evidence="4">2.4.1.19</ecNumber>
    </recommendedName>
    <alternativeName>
        <fullName evidence="10">Cyclodextrin-glycosyltransferase</fullName>
    </alternativeName>
</protein>
<keyword evidence="14" id="KW-1185">Reference proteome</keyword>
<dbReference type="InterPro" id="IPR002909">
    <property type="entry name" value="IPT_dom"/>
</dbReference>
<keyword evidence="6" id="KW-0808">Transferase</keyword>
<dbReference type="InterPro" id="IPR017853">
    <property type="entry name" value="GH"/>
</dbReference>
<evidence type="ECO:0000259" key="12">
    <source>
        <dbReference type="PROSITE" id="PS51166"/>
    </source>
</evidence>
<evidence type="ECO:0000256" key="11">
    <source>
        <dbReference type="RuleBase" id="RU003615"/>
    </source>
</evidence>
<dbReference type="GO" id="GO:0046872">
    <property type="term" value="F:metal ion binding"/>
    <property type="evidence" value="ECO:0007669"/>
    <property type="project" value="UniProtKB-KW"/>
</dbReference>
<dbReference type="SMART" id="SM01065">
    <property type="entry name" value="CBM_2"/>
    <property type="match status" value="1"/>
</dbReference>
<dbReference type="SUPFAM" id="SSF81296">
    <property type="entry name" value="E set domains"/>
    <property type="match status" value="1"/>
</dbReference>
<dbReference type="GO" id="GO:2001070">
    <property type="term" value="F:starch binding"/>
    <property type="evidence" value="ECO:0007669"/>
    <property type="project" value="InterPro"/>
</dbReference>
<comment type="similarity">
    <text evidence="3 11">Belongs to the glycosyl hydrolase 13 family.</text>
</comment>
<evidence type="ECO:0000256" key="1">
    <source>
        <dbReference type="ARBA" id="ARBA00000390"/>
    </source>
</evidence>
<evidence type="ECO:0000256" key="2">
    <source>
        <dbReference type="ARBA" id="ARBA00001913"/>
    </source>
</evidence>
<evidence type="ECO:0000256" key="4">
    <source>
        <dbReference type="ARBA" id="ARBA00012542"/>
    </source>
</evidence>
<evidence type="ECO:0000256" key="8">
    <source>
        <dbReference type="ARBA" id="ARBA00022729"/>
    </source>
</evidence>
<name>A0A1D2YTG4_9BACI</name>
<evidence type="ECO:0000256" key="5">
    <source>
        <dbReference type="ARBA" id="ARBA00019944"/>
    </source>
</evidence>
<keyword evidence="9" id="KW-0106">Calcium</keyword>
<dbReference type="PRINTS" id="PR00110">
    <property type="entry name" value="ALPHAAMYLASE"/>
</dbReference>
<dbReference type="GO" id="GO:0005975">
    <property type="term" value="P:carbohydrate metabolic process"/>
    <property type="evidence" value="ECO:0007669"/>
    <property type="project" value="InterPro"/>
</dbReference>
<proteinExistence type="inferred from homology"/>
<dbReference type="Pfam" id="PF00686">
    <property type="entry name" value="CBM_20"/>
    <property type="match status" value="1"/>
</dbReference>
<dbReference type="InterPro" id="IPR002044">
    <property type="entry name" value="CBM20"/>
</dbReference>
<dbReference type="PANTHER" id="PTHR10357:SF215">
    <property type="entry name" value="ALPHA-AMYLASE 1"/>
    <property type="match status" value="1"/>
</dbReference>
<dbReference type="SMART" id="SM00642">
    <property type="entry name" value="Aamy"/>
    <property type="match status" value="1"/>
</dbReference>
<dbReference type="InterPro" id="IPR013783">
    <property type="entry name" value="Ig-like_fold"/>
</dbReference>
<feature type="domain" description="CBM20" evidence="12">
    <location>
        <begin position="608"/>
        <end position="718"/>
    </location>
</feature>
<dbReference type="SUPFAM" id="SSF49452">
    <property type="entry name" value="Starch-binding domain-like"/>
    <property type="match status" value="1"/>
</dbReference>
<dbReference type="SMART" id="SM00632">
    <property type="entry name" value="Aamy_C"/>
    <property type="match status" value="1"/>
</dbReference>
<keyword evidence="7" id="KW-0479">Metal-binding</keyword>
<dbReference type="Pfam" id="PF01833">
    <property type="entry name" value="TIG"/>
    <property type="match status" value="1"/>
</dbReference>
<dbReference type="InterPro" id="IPR014756">
    <property type="entry name" value="Ig_E-set"/>
</dbReference>
<dbReference type="Pfam" id="PF00128">
    <property type="entry name" value="Alpha-amylase"/>
    <property type="match status" value="1"/>
</dbReference>
<dbReference type="Gene3D" id="2.60.40.1180">
    <property type="entry name" value="Golgi alpha-mannosidase II"/>
    <property type="match status" value="1"/>
</dbReference>
<dbReference type="OrthoDB" id="9805159at2"/>
<evidence type="ECO:0000256" key="10">
    <source>
        <dbReference type="ARBA" id="ARBA00032019"/>
    </source>
</evidence>
<comment type="caution">
    <text evidence="13">The sequence shown here is derived from an EMBL/GenBank/DDBJ whole genome shotgun (WGS) entry which is preliminary data.</text>
</comment>
<dbReference type="EMBL" id="MIJF01000039">
    <property type="protein sequence ID" value="OEF98984.1"/>
    <property type="molecule type" value="Genomic_DNA"/>
</dbReference>
<dbReference type="GO" id="GO:0043895">
    <property type="term" value="F:cyclomaltodextrin glucanotransferase activity"/>
    <property type="evidence" value="ECO:0007669"/>
    <property type="project" value="UniProtKB-EC"/>
</dbReference>
<organism evidence="13 14">
    <name type="scientific">Vulcanibacillus modesticaldus</name>
    <dbReference type="NCBI Taxonomy" id="337097"/>
    <lineage>
        <taxon>Bacteria</taxon>
        <taxon>Bacillati</taxon>
        <taxon>Bacillota</taxon>
        <taxon>Bacilli</taxon>
        <taxon>Bacillales</taxon>
        <taxon>Bacillaceae</taxon>
        <taxon>Vulcanibacillus</taxon>
    </lineage>
</organism>
<evidence type="ECO:0000313" key="14">
    <source>
        <dbReference type="Proteomes" id="UP000243739"/>
    </source>
</evidence>
<dbReference type="Proteomes" id="UP000243739">
    <property type="component" value="Unassembled WGS sequence"/>
</dbReference>
<sequence length="718" mass="80039">MLKKISKILLLLIFLMGIVLNSLPINTEIAKASVSANLKGDVIYQVIIDRFYDGDPLNNDPAKSYGLYDPSQSKWKMYWGGDLEGVRQKIPYLKQLGITTIWLSPILDNLDTFASTENTGYHGYWTRDFKVIEEHFGDWTTFDNLINDAHANGMKVIVDFVPNHTTPIKESDPTFAEGGALYDNGKYLGNYFDDSNKGYFHHNGDIQNWDDRFEAQWKNFTDPAGFSLADLSQENETIAKYLIDAASQILAHGADGLRIDAVKHFNAGFSKTFADKMYQQKDIFLVGEWYGDDPGTSNHLEKVRYANNSGINVLDFDLNTVIRNVFGNFTQNMYDLHNMVTLTNNEYVYESNLITFIDNHDMSRFLDMNSNITNFHQALAFILTSRGTPSIYYGTEQYLSGGNDPYNRAMMPSFDTTTTAFQLISSLANLRKNNSAIQFGTTRERWINNDVYIYEYQFYNDIVLVAINRNTNSPYNISGLYTSLPNGVYSDYLNGMLNGNSISVTSGRVSDFTLGAGSVAVWQYNSSANYPQIGSVAPNIGVEGNVVTIDGKGFGSTVGQVTFGSTPATIKSWSPNQIEVYVPNSNPGTTNIKVTAGGVDSNTYLFNKLSNNQTSVVFTVLNAPTTNLGDKIYLTGNIPELGNWSTNTDGGINNAQGPLLAPNYPDWFYVFSVPAGQTIEFKFFIKRADGTIQWENGNNHVVTTPTGVTGNITVNWQY</sequence>
<dbReference type="Gene3D" id="2.60.40.10">
    <property type="entry name" value="Immunoglobulins"/>
    <property type="match status" value="2"/>
</dbReference>
<evidence type="ECO:0000256" key="7">
    <source>
        <dbReference type="ARBA" id="ARBA00022723"/>
    </source>
</evidence>
<dbReference type="InterPro" id="IPR013784">
    <property type="entry name" value="Carb-bd-like_fold"/>
</dbReference>
<dbReference type="SUPFAM" id="SSF51011">
    <property type="entry name" value="Glycosyl hydrolase domain"/>
    <property type="match status" value="1"/>
</dbReference>
<accession>A0A1D2YTG4</accession>
<comment type="catalytic activity">
    <reaction evidence="1">
        <text>Cyclizes part of a (1-&gt;4)-alpha-D-glucan chain by formation of a (1-&gt;4)-alpha-D-glucosidic bond.</text>
        <dbReference type="EC" id="2.4.1.19"/>
    </reaction>
</comment>
<dbReference type="STRING" id="337097.BHF71_10400"/>
<dbReference type="GO" id="GO:0004556">
    <property type="term" value="F:alpha-amylase activity"/>
    <property type="evidence" value="ECO:0007669"/>
    <property type="project" value="InterPro"/>
</dbReference>
<reference evidence="13 14" key="1">
    <citation type="submission" date="2016-09" db="EMBL/GenBank/DDBJ databases">
        <title>Draft genome sequence for the type strain of Vulcanibacillus modesticaldus BR, a strictly anaerobic, moderately thermophilic, and nitrate-reducing bacterium from deep sea-hydrothermal vents of the Mid-Atlantic Ridge.</title>
        <authorList>
            <person name="Abin C.A."/>
            <person name="Hollibaugh J.T."/>
        </authorList>
    </citation>
    <scope>NUCLEOTIDE SEQUENCE [LARGE SCALE GENOMIC DNA]</scope>
    <source>
        <strain evidence="13 14">BR</strain>
    </source>
</reference>
<dbReference type="CDD" id="cd00604">
    <property type="entry name" value="IPT_CGTD"/>
    <property type="match status" value="1"/>
</dbReference>
<dbReference type="PANTHER" id="PTHR10357">
    <property type="entry name" value="ALPHA-AMYLASE FAMILY MEMBER"/>
    <property type="match status" value="1"/>
</dbReference>
<dbReference type="PROSITE" id="PS51166">
    <property type="entry name" value="CBM20"/>
    <property type="match status" value="1"/>
</dbReference>
<dbReference type="InterPro" id="IPR034849">
    <property type="entry name" value="CBM20_novamyl"/>
</dbReference>
<dbReference type="SUPFAM" id="SSF51445">
    <property type="entry name" value="(Trans)glycosidases"/>
    <property type="match status" value="1"/>
</dbReference>
<dbReference type="InterPro" id="IPR031319">
    <property type="entry name" value="A-amylase_C"/>
</dbReference>
<dbReference type="InterPro" id="IPR006047">
    <property type="entry name" value="GH13_cat_dom"/>
</dbReference>
<evidence type="ECO:0000256" key="3">
    <source>
        <dbReference type="ARBA" id="ARBA00008061"/>
    </source>
</evidence>